<evidence type="ECO:0000313" key="3">
    <source>
        <dbReference type="Proteomes" id="UP000092498"/>
    </source>
</evidence>
<keyword evidence="1" id="KW-0175">Coiled coil</keyword>
<name>A0A1B1AKJ6_9PROT</name>
<dbReference type="InterPro" id="IPR007420">
    <property type="entry name" value="DUF465"/>
</dbReference>
<dbReference type="AlphaFoldDB" id="A0A1B1AKJ6"/>
<dbReference type="InParanoid" id="A0A1B1AKJ6"/>
<dbReference type="EMBL" id="CP013244">
    <property type="protein sequence ID" value="ANP47077.1"/>
    <property type="molecule type" value="Genomic_DNA"/>
</dbReference>
<accession>A0A1B1AKJ6</accession>
<keyword evidence="3" id="KW-1185">Reference proteome</keyword>
<dbReference type="Proteomes" id="UP000092498">
    <property type="component" value="Chromosome"/>
</dbReference>
<feature type="coiled-coil region" evidence="1">
    <location>
        <begin position="17"/>
        <end position="44"/>
    </location>
</feature>
<dbReference type="Pfam" id="PF04325">
    <property type="entry name" value="DUF465"/>
    <property type="match status" value="1"/>
</dbReference>
<evidence type="ECO:0008006" key="4">
    <source>
        <dbReference type="Google" id="ProtNLM"/>
    </source>
</evidence>
<protein>
    <recommendedName>
        <fullName evidence="4">DUF465 domain-containing protein</fullName>
    </recommendedName>
</protein>
<sequence length="79" mass="9169">MDSEDGTGFDINDTPERRALKARLMEYREEHRALDSAIFALQEQSGGDALQLARLKKRKLVLRDQIKWIEDRLMPDIIA</sequence>
<reference evidence="2 3" key="1">
    <citation type="submission" date="2015-11" db="EMBL/GenBank/DDBJ databases">
        <title>Whole-Genome Sequence of Candidatus Oderbacter manganicum from the National Park Lower Oder Valley, Germany.</title>
        <authorList>
            <person name="Braun B."/>
            <person name="Liere K."/>
            <person name="Szewzyk U."/>
        </authorList>
    </citation>
    <scope>NUCLEOTIDE SEQUENCE [LARGE SCALE GENOMIC DNA]</scope>
    <source>
        <strain evidence="2 3">OTSz_A_272</strain>
    </source>
</reference>
<gene>
    <name evidence="2" type="ORF">ATE48_14710</name>
</gene>
<dbReference type="InterPro" id="IPR038444">
    <property type="entry name" value="DUF465_sf"/>
</dbReference>
<evidence type="ECO:0000313" key="2">
    <source>
        <dbReference type="EMBL" id="ANP47077.1"/>
    </source>
</evidence>
<dbReference type="KEGG" id="cbot:ATE48_14710"/>
<organism evidence="2 3">
    <name type="scientific">Candidatus Viadribacter manganicus</name>
    <dbReference type="NCBI Taxonomy" id="1759059"/>
    <lineage>
        <taxon>Bacteria</taxon>
        <taxon>Pseudomonadati</taxon>
        <taxon>Pseudomonadota</taxon>
        <taxon>Alphaproteobacteria</taxon>
        <taxon>Hyphomonadales</taxon>
        <taxon>Hyphomonadaceae</taxon>
        <taxon>Candidatus Viadribacter</taxon>
    </lineage>
</organism>
<dbReference type="STRING" id="1759059.ATE48_14710"/>
<evidence type="ECO:0000256" key="1">
    <source>
        <dbReference type="SAM" id="Coils"/>
    </source>
</evidence>
<dbReference type="Gene3D" id="6.10.280.50">
    <property type="match status" value="1"/>
</dbReference>
<proteinExistence type="predicted"/>